<feature type="compositionally biased region" description="Basic and acidic residues" evidence="3">
    <location>
        <begin position="197"/>
        <end position="215"/>
    </location>
</feature>
<comment type="similarity">
    <text evidence="1">Belongs to the transglycosylase family. Rpf subfamily.</text>
</comment>
<dbReference type="PANTHER" id="PTHR34700:SF4">
    <property type="entry name" value="PHAGE-LIKE ELEMENT PBSX PROTEIN XKDP"/>
    <property type="match status" value="1"/>
</dbReference>
<feature type="chain" id="PRO_5012398617" evidence="4">
    <location>
        <begin position="41"/>
        <end position="346"/>
    </location>
</feature>
<dbReference type="Pfam" id="PF01476">
    <property type="entry name" value="LysM"/>
    <property type="match status" value="1"/>
</dbReference>
<proteinExistence type="inferred from homology"/>
<feature type="compositionally biased region" description="Polar residues" evidence="3">
    <location>
        <begin position="270"/>
        <end position="280"/>
    </location>
</feature>
<feature type="compositionally biased region" description="Low complexity" evidence="3">
    <location>
        <begin position="241"/>
        <end position="250"/>
    </location>
</feature>
<dbReference type="OrthoDB" id="1404170at2"/>
<organism evidence="6 7">
    <name type="scientific">Streptomyces diastatochromogenes</name>
    <dbReference type="NCBI Taxonomy" id="42236"/>
    <lineage>
        <taxon>Bacteria</taxon>
        <taxon>Bacillati</taxon>
        <taxon>Actinomycetota</taxon>
        <taxon>Actinomycetes</taxon>
        <taxon>Kitasatosporales</taxon>
        <taxon>Streptomycetaceae</taxon>
        <taxon>Streptomyces</taxon>
    </lineage>
</organism>
<dbReference type="Pfam" id="PF06737">
    <property type="entry name" value="Transglycosylas"/>
    <property type="match status" value="1"/>
</dbReference>
<dbReference type="Gene3D" id="3.10.350.10">
    <property type="entry name" value="LysM domain"/>
    <property type="match status" value="1"/>
</dbReference>
<keyword evidence="2" id="KW-0378">Hydrolase</keyword>
<dbReference type="CDD" id="cd00118">
    <property type="entry name" value="LysM"/>
    <property type="match status" value="1"/>
</dbReference>
<feature type="compositionally biased region" description="Low complexity" evidence="3">
    <location>
        <begin position="130"/>
        <end position="196"/>
    </location>
</feature>
<feature type="compositionally biased region" description="Polar residues" evidence="3">
    <location>
        <begin position="218"/>
        <end position="234"/>
    </location>
</feature>
<reference evidence="6 7" key="1">
    <citation type="submission" date="2016-07" db="EMBL/GenBank/DDBJ databases">
        <title>Draft genome of Streptomyces diastatochromogenes.</title>
        <authorList>
            <person name="Podduturi R."/>
            <person name="Lukassen M.B."/>
            <person name="Clausen N."/>
            <person name="Nielsen J.L."/>
            <person name="Jorgensen N.O."/>
        </authorList>
    </citation>
    <scope>NUCLEOTIDE SEQUENCE [LARGE SCALE GENOMIC DNA]</scope>
    <source>
        <strain evidence="6 7">DSM 40608</strain>
    </source>
</reference>
<gene>
    <name evidence="6" type="ORF">BEK98_12635</name>
</gene>
<sequence length="346" mass="34302">MLTGNGRHRRPRQAPALLVAAGVTGSAIAIPLLGAASANAADGTTWDKVAECESGGSWSADTGNGYYGGLQISQGDWAKYGGTKYASSADEASRSQQIAVAEKILADQGTTPWATCALLAGMTSDSGSVDVDTGVSGSGSSDSGSGSAHSGDSSASTDPSNSTDTSDTSDSSGLPDSSSSSDSSSDATVKPSPSASKDADAKGDKKSTDTPKSDKSASPGTGSAQGSESATTDPATDESDNSWQTDSSSSLVDTGALSGGGRHRGGSADESVTNGQNATVSGRHASRDASTYTVRQGDTLASIADSLDVDGGWHALYAENKKAIGADPNHISAGQTLEVGAETGDK</sequence>
<keyword evidence="4" id="KW-0732">Signal</keyword>
<accession>A0A233SLK0</accession>
<evidence type="ECO:0000313" key="6">
    <source>
        <dbReference type="EMBL" id="OXY96526.1"/>
    </source>
</evidence>
<dbReference type="GO" id="GO:0016787">
    <property type="term" value="F:hydrolase activity"/>
    <property type="evidence" value="ECO:0007669"/>
    <property type="project" value="UniProtKB-KW"/>
</dbReference>
<feature type="signal peptide" evidence="4">
    <location>
        <begin position="1"/>
        <end position="40"/>
    </location>
</feature>
<dbReference type="CDD" id="cd13925">
    <property type="entry name" value="RPF"/>
    <property type="match status" value="1"/>
</dbReference>
<dbReference type="RefSeq" id="WP_094216616.1">
    <property type="nucleotide sequence ID" value="NZ_MCGQ01000011.1"/>
</dbReference>
<evidence type="ECO:0000313" key="7">
    <source>
        <dbReference type="Proteomes" id="UP000215483"/>
    </source>
</evidence>
<comment type="caution">
    <text evidence="6">The sequence shown here is derived from an EMBL/GenBank/DDBJ whole genome shotgun (WGS) entry which is preliminary data.</text>
</comment>
<feature type="domain" description="LysM" evidence="5">
    <location>
        <begin position="290"/>
        <end position="339"/>
    </location>
</feature>
<dbReference type="InterPro" id="IPR018392">
    <property type="entry name" value="LysM"/>
</dbReference>
<dbReference type="EMBL" id="MCGQ01000011">
    <property type="protein sequence ID" value="OXY96526.1"/>
    <property type="molecule type" value="Genomic_DNA"/>
</dbReference>
<dbReference type="InterPro" id="IPR052196">
    <property type="entry name" value="Bact_Kbp"/>
</dbReference>
<dbReference type="Proteomes" id="UP000215483">
    <property type="component" value="Unassembled WGS sequence"/>
</dbReference>
<dbReference type="SUPFAM" id="SSF53955">
    <property type="entry name" value="Lysozyme-like"/>
    <property type="match status" value="1"/>
</dbReference>
<dbReference type="SUPFAM" id="SSF54106">
    <property type="entry name" value="LysM domain"/>
    <property type="match status" value="1"/>
</dbReference>
<dbReference type="AlphaFoldDB" id="A0A233SLK0"/>
<name>A0A233SLK0_STRDA</name>
<evidence type="ECO:0000256" key="1">
    <source>
        <dbReference type="ARBA" id="ARBA00010830"/>
    </source>
</evidence>
<dbReference type="PANTHER" id="PTHR34700">
    <property type="entry name" value="POTASSIUM BINDING PROTEIN KBP"/>
    <property type="match status" value="1"/>
</dbReference>
<protein>
    <submittedName>
        <fullName evidence="6">Peptigoglycan-binding protein LysM</fullName>
    </submittedName>
</protein>
<dbReference type="InterPro" id="IPR023346">
    <property type="entry name" value="Lysozyme-like_dom_sf"/>
</dbReference>
<dbReference type="PROSITE" id="PS51782">
    <property type="entry name" value="LYSM"/>
    <property type="match status" value="1"/>
</dbReference>
<dbReference type="Gene3D" id="1.10.530.10">
    <property type="match status" value="1"/>
</dbReference>
<evidence type="ECO:0000256" key="3">
    <source>
        <dbReference type="SAM" id="MobiDB-lite"/>
    </source>
</evidence>
<evidence type="ECO:0000256" key="4">
    <source>
        <dbReference type="SAM" id="SignalP"/>
    </source>
</evidence>
<dbReference type="InterPro" id="IPR036779">
    <property type="entry name" value="LysM_dom_sf"/>
</dbReference>
<evidence type="ECO:0000256" key="2">
    <source>
        <dbReference type="ARBA" id="ARBA00022801"/>
    </source>
</evidence>
<dbReference type="InterPro" id="IPR010618">
    <property type="entry name" value="RPF"/>
</dbReference>
<dbReference type="SMART" id="SM00257">
    <property type="entry name" value="LysM"/>
    <property type="match status" value="1"/>
</dbReference>
<evidence type="ECO:0000259" key="5">
    <source>
        <dbReference type="PROSITE" id="PS51782"/>
    </source>
</evidence>
<keyword evidence="7" id="KW-1185">Reference proteome</keyword>
<feature type="region of interest" description="Disordered" evidence="3">
    <location>
        <begin position="130"/>
        <end position="294"/>
    </location>
</feature>